<evidence type="ECO:0000313" key="1">
    <source>
        <dbReference type="EMBL" id="MDH1334955.1"/>
    </source>
</evidence>
<reference evidence="1" key="1">
    <citation type="submission" date="2022-09" db="EMBL/GenBank/DDBJ databases">
        <title>Intensive care unit water sources are persistently colonized with multi-drug resistant bacteria and are the site of extensive horizontal gene transfer of antibiotic resistance genes.</title>
        <authorList>
            <person name="Diorio-Toth L."/>
        </authorList>
    </citation>
    <scope>NUCLEOTIDE SEQUENCE</scope>
    <source>
        <strain evidence="1">GD03832</strain>
    </source>
</reference>
<dbReference type="EMBL" id="JAOCEK010000008">
    <property type="protein sequence ID" value="MDH1334955.1"/>
    <property type="molecule type" value="Genomic_DNA"/>
</dbReference>
<name>A0AA42Q0H0_9BURK</name>
<organism evidence="1 2">
    <name type="scientific">Comamonas thiooxydans</name>
    <dbReference type="NCBI Taxonomy" id="363952"/>
    <lineage>
        <taxon>Bacteria</taxon>
        <taxon>Pseudomonadati</taxon>
        <taxon>Pseudomonadota</taxon>
        <taxon>Betaproteobacteria</taxon>
        <taxon>Burkholderiales</taxon>
        <taxon>Comamonadaceae</taxon>
        <taxon>Comamonas</taxon>
    </lineage>
</organism>
<dbReference type="RefSeq" id="WP_280008321.1">
    <property type="nucleotide sequence ID" value="NZ_JAOCEK010000008.1"/>
</dbReference>
<dbReference type="AlphaFoldDB" id="A0AA42Q0H0"/>
<dbReference type="Proteomes" id="UP001161065">
    <property type="component" value="Unassembled WGS sequence"/>
</dbReference>
<accession>A0AA42Q0H0</accession>
<sequence>MNDKDLEVKRHHHYVWAQYLLSWSRGTKKVFFTTKKGKIIDDSVRLIVVEDFFYKITNLNNANLRVIEIFSKFSSENLQREHTLMLQRFLKIQELEKIYHSSGKKNKDIELHLERMRCNGLENMHTAHELSARHVLSALANRDLSVLQDDAQMCSFMAYFGLQITRTKAFRDSILNMLRRNSELELISADATSQAWWFLSYMFGTNIGLSLYLDRKKITHALLINETNIPFITSDQPILNVHEDVSETEFVAPEHADFYYPLSPTVAYIICDSEQFSKGLNFISEEKAFELNKKIASQAMVHLIGDSKEALQPFQKFLGKRHLKNI</sequence>
<protein>
    <submittedName>
        <fullName evidence="1">DUF4238 domain-containing protein</fullName>
    </submittedName>
</protein>
<proteinExistence type="predicted"/>
<dbReference type="Pfam" id="PF14022">
    <property type="entry name" value="DUF4238"/>
    <property type="match status" value="1"/>
</dbReference>
<dbReference type="InterPro" id="IPR025332">
    <property type="entry name" value="DUF4238"/>
</dbReference>
<gene>
    <name evidence="1" type="ORF">N5D63_12495</name>
</gene>
<comment type="caution">
    <text evidence="1">The sequence shown here is derived from an EMBL/GenBank/DDBJ whole genome shotgun (WGS) entry which is preliminary data.</text>
</comment>
<evidence type="ECO:0000313" key="2">
    <source>
        <dbReference type="Proteomes" id="UP001161065"/>
    </source>
</evidence>